<dbReference type="Pfam" id="PF13671">
    <property type="entry name" value="AAA_33"/>
    <property type="match status" value="1"/>
</dbReference>
<dbReference type="Pfam" id="PF08645">
    <property type="entry name" value="PNK3P"/>
    <property type="match status" value="1"/>
</dbReference>
<dbReference type="EMBL" id="MN739536">
    <property type="protein sequence ID" value="QHT11663.1"/>
    <property type="molecule type" value="Genomic_DNA"/>
</dbReference>
<dbReference type="PANTHER" id="PTHR12083">
    <property type="entry name" value="BIFUNCTIONAL POLYNUCLEOTIDE PHOSPHATASE/KINASE"/>
    <property type="match status" value="1"/>
</dbReference>
<dbReference type="GO" id="GO:0006281">
    <property type="term" value="P:DNA repair"/>
    <property type="evidence" value="ECO:0007669"/>
    <property type="project" value="TreeGrafter"/>
</dbReference>
<proteinExistence type="predicted"/>
<dbReference type="GO" id="GO:0046403">
    <property type="term" value="F:polynucleotide 3'-phosphatase activity"/>
    <property type="evidence" value="ECO:0007669"/>
    <property type="project" value="TreeGrafter"/>
</dbReference>
<name>A0A6C0D5D3_9ZZZZ</name>
<dbReference type="GO" id="GO:0003690">
    <property type="term" value="F:double-stranded DNA binding"/>
    <property type="evidence" value="ECO:0007669"/>
    <property type="project" value="TreeGrafter"/>
</dbReference>
<dbReference type="NCBIfam" id="TIGR01662">
    <property type="entry name" value="HAD-SF-IIIA"/>
    <property type="match status" value="1"/>
</dbReference>
<dbReference type="SUPFAM" id="SSF52540">
    <property type="entry name" value="P-loop containing nucleoside triphosphate hydrolases"/>
    <property type="match status" value="1"/>
</dbReference>
<sequence>MSMSIYYINGQEMKANDAEFNNAQMKAKIAAFDYDWTLVSPKDGKTFPSNVEDWVWLYSNIPDELKRLNEEGFSIVIFTNQSKDWKVTQILNVAASLEIPVFIVIARQKCDYKPNPILYDVLVGSANVDKAQSFFVGDALGRKGDFADSDKVFAENIGFKCHSPEEFFAIKQAQQTDAVEIPALNLSDCKQVIIMVGYPGSGKSSVAKKICEDERFVLIQGDVYKTSPKMIKAAGDYVSEGKSIVFDATNSSCKKRYEYIGFARKHDYKIVCVHVSTSLDVSYKRNKMRDPENQVPKIAYSMYTKHFETPSVDEGFELIVL</sequence>
<dbReference type="SUPFAM" id="SSF56784">
    <property type="entry name" value="HAD-like"/>
    <property type="match status" value="1"/>
</dbReference>
<dbReference type="InterPro" id="IPR006551">
    <property type="entry name" value="Polynucleotide_phosphatase"/>
</dbReference>
<evidence type="ECO:0000313" key="1">
    <source>
        <dbReference type="EMBL" id="QHT11663.1"/>
    </source>
</evidence>
<dbReference type="InterPro" id="IPR023214">
    <property type="entry name" value="HAD_sf"/>
</dbReference>
<dbReference type="InterPro" id="IPR036412">
    <property type="entry name" value="HAD-like_sf"/>
</dbReference>
<dbReference type="AlphaFoldDB" id="A0A6C0D5D3"/>
<accession>A0A6C0D5D3</accession>
<dbReference type="PANTHER" id="PTHR12083:SF9">
    <property type="entry name" value="BIFUNCTIONAL POLYNUCLEOTIDE PHOSPHATASE_KINASE"/>
    <property type="match status" value="1"/>
</dbReference>
<dbReference type="Gene3D" id="3.40.50.300">
    <property type="entry name" value="P-loop containing nucleotide triphosphate hydrolases"/>
    <property type="match status" value="1"/>
</dbReference>
<organism evidence="1">
    <name type="scientific">viral metagenome</name>
    <dbReference type="NCBI Taxonomy" id="1070528"/>
    <lineage>
        <taxon>unclassified sequences</taxon>
        <taxon>metagenomes</taxon>
        <taxon>organismal metagenomes</taxon>
    </lineage>
</organism>
<protein>
    <recommendedName>
        <fullName evidence="2">Polynucleotide kinase 3'-phosphatase</fullName>
    </recommendedName>
</protein>
<dbReference type="Gene3D" id="3.40.50.1000">
    <property type="entry name" value="HAD superfamily/HAD-like"/>
    <property type="match status" value="1"/>
</dbReference>
<evidence type="ECO:0008006" key="2">
    <source>
        <dbReference type="Google" id="ProtNLM"/>
    </source>
</evidence>
<reference evidence="1" key="1">
    <citation type="journal article" date="2020" name="Nature">
        <title>Giant virus diversity and host interactions through global metagenomics.</title>
        <authorList>
            <person name="Schulz F."/>
            <person name="Roux S."/>
            <person name="Paez-Espino D."/>
            <person name="Jungbluth S."/>
            <person name="Walsh D.A."/>
            <person name="Denef V.J."/>
            <person name="McMahon K.D."/>
            <person name="Konstantinidis K.T."/>
            <person name="Eloe-Fadrosh E.A."/>
            <person name="Kyrpides N.C."/>
            <person name="Woyke T."/>
        </authorList>
    </citation>
    <scope>NUCLEOTIDE SEQUENCE</scope>
    <source>
        <strain evidence="1">GVMAG-M-3300023174-116</strain>
    </source>
</reference>
<dbReference type="NCBIfam" id="TIGR01664">
    <property type="entry name" value="DNA-3'-Pase"/>
    <property type="match status" value="1"/>
</dbReference>
<dbReference type="InterPro" id="IPR013954">
    <property type="entry name" value="PNK3P"/>
</dbReference>
<dbReference type="InterPro" id="IPR006549">
    <property type="entry name" value="HAD-SF_hydro_IIIA"/>
</dbReference>
<dbReference type="InterPro" id="IPR027417">
    <property type="entry name" value="P-loop_NTPase"/>
</dbReference>
<dbReference type="GO" id="GO:0046404">
    <property type="term" value="F:ATP-dependent polydeoxyribonucleotide 5'-hydroxyl-kinase activity"/>
    <property type="evidence" value="ECO:0007669"/>
    <property type="project" value="TreeGrafter"/>
</dbReference>